<dbReference type="RefSeq" id="WP_013486377.1">
    <property type="nucleotide sequence ID" value="NC_014828.1"/>
</dbReference>
<dbReference type="EMBL" id="CP002400">
    <property type="protein sequence ID" value="ADU28034.1"/>
    <property type="molecule type" value="Genomic_DNA"/>
</dbReference>
<gene>
    <name evidence="8" type="ordered locus">Ethha_2541</name>
</gene>
<dbReference type="STRING" id="663278.Ethha_2541"/>
<keyword evidence="3 5" id="KW-0175">Coiled coil</keyword>
<reference evidence="8 9" key="1">
    <citation type="submission" date="2010-12" db="EMBL/GenBank/DDBJ databases">
        <title>Complete sequence of Ethanoligenens harbinense YUAN-3.</title>
        <authorList>
            <person name="Lucas S."/>
            <person name="Copeland A."/>
            <person name="Lapidus A."/>
            <person name="Cheng J.-F."/>
            <person name="Bruce D."/>
            <person name="Goodwin L."/>
            <person name="Pitluck S."/>
            <person name="Chertkov O."/>
            <person name="Misra M."/>
            <person name="Detter J.C."/>
            <person name="Han C."/>
            <person name="Tapia R."/>
            <person name="Land M."/>
            <person name="Hauser L."/>
            <person name="Jeffries C."/>
            <person name="Kyrpides N."/>
            <person name="Ivanova N."/>
            <person name="Mikhailova N."/>
            <person name="Wang A."/>
            <person name="Mouttaki H."/>
            <person name="He Z."/>
            <person name="Zhou J."/>
            <person name="Hemme C.L."/>
            <person name="Woyke T."/>
        </authorList>
    </citation>
    <scope>NUCLEOTIDE SEQUENCE [LARGE SCALE GENOMIC DNA]</scope>
    <source>
        <strain evidence="9">DSM 18485 / JCM 12961 / CGMCC 1.5033 / YUAN-3</strain>
    </source>
</reference>
<dbReference type="InterPro" id="IPR003481">
    <property type="entry name" value="FliD_N"/>
</dbReference>
<dbReference type="PANTHER" id="PTHR30288">
    <property type="entry name" value="FLAGELLAR CAP/ASSEMBLY PROTEIN FLID"/>
    <property type="match status" value="1"/>
</dbReference>
<keyword evidence="8" id="KW-0282">Flagellum</keyword>
<dbReference type="PANTHER" id="PTHR30288:SF0">
    <property type="entry name" value="FLAGELLAR HOOK-ASSOCIATED PROTEIN 2"/>
    <property type="match status" value="1"/>
</dbReference>
<keyword evidence="5" id="KW-0964">Secreted</keyword>
<evidence type="ECO:0000259" key="7">
    <source>
        <dbReference type="Pfam" id="PF07195"/>
    </source>
</evidence>
<evidence type="ECO:0000256" key="2">
    <source>
        <dbReference type="ARBA" id="ARBA00011255"/>
    </source>
</evidence>
<name>E6U6G4_ETHHY</name>
<sequence>MSSISSLTSSSSSSSSSSSTQSIYNGHIFGLASGLDVDSIVSGLTTDVQGEIDKADQQKQTLQWKQTDYQAVVTALNTFNSTYLALSGSSSLTANNALQTYTASSDNAAVTAVAQQGASGTASSITVYQNAAVASISSSTASQTVAGLASAAPTSASSLSALENDGFTLTVDGTSETIKLTAAQVSGITDTSSLISALQSNINSAFGWSSDTSATNSAKVVLSQDSTSGEVVFSAGTYTGGSGSVAYGTSFTVSGISSTDSSGNPTSDTSGLYALLGTSSSQSNWLNRNLTVAQVLAQNENVTLDSSAKYNVTINGQTVALNGSDSIFTALSKINSANTGATLSYSSTTGAITASATSPGGAHNFSLGTGAALSSTPSSGDDISTAFLEALGFSGSQASGQSTSALASQNDSSGKPLATAGQDAVFSIDGGTTRMTRSSNSFTLDNVNYTINGSVSGSSPQTANISFTQDTSTAVKNIQNFVTAYNTLLSTITTYTNTKPDSDYQPLTDAQKADMSDTQISDWNAKASAGVLFNDDTLNDLENELRDMVNQSVTTSDGTTISLADLGIRESTDDTGTDDTTPGQLVFDNGSTDTLVSMLQSHPQEVQDLFTMQSSTPYVINDTQTVKSGNVTENRQTYRKNAEGLAYRLQDIVSDFTQTGSTPGVQGKLVSLLGDSGDGDQLNSIYDQITDVNNQITDLNQKMTDKKNALYAKFSTLESFMAQMNSQSGILSSLSGSSSGS</sequence>
<dbReference type="HOGENOM" id="CLU_015182_0_0_9"/>
<comment type="similarity">
    <text evidence="1 5">Belongs to the FliD family.</text>
</comment>
<feature type="domain" description="Flagellar hook-associated protein 2 N-terminal" evidence="6">
    <location>
        <begin position="33"/>
        <end position="132"/>
    </location>
</feature>
<dbReference type="InterPro" id="IPR040026">
    <property type="entry name" value="FliD"/>
</dbReference>
<evidence type="ECO:0000256" key="3">
    <source>
        <dbReference type="ARBA" id="ARBA00023054"/>
    </source>
</evidence>
<dbReference type="Proteomes" id="UP000001551">
    <property type="component" value="Chromosome"/>
</dbReference>
<dbReference type="eggNOG" id="COG1345">
    <property type="taxonomic scope" value="Bacteria"/>
</dbReference>
<keyword evidence="4 5" id="KW-0975">Bacterial flagellum</keyword>
<comment type="subcellular location">
    <subcellularLocation>
        <location evidence="5">Secreted</location>
    </subcellularLocation>
    <subcellularLocation>
        <location evidence="5">Bacterial flagellum</location>
    </subcellularLocation>
</comment>
<keyword evidence="9" id="KW-1185">Reference proteome</keyword>
<protein>
    <recommendedName>
        <fullName evidence="5">Flagellar hook-associated protein 2</fullName>
        <shortName evidence="5">HAP2</shortName>
    </recommendedName>
    <alternativeName>
        <fullName evidence="5">Flagellar cap protein</fullName>
    </alternativeName>
</protein>
<comment type="function">
    <text evidence="5">Required for morphogenesis and for the elongation of the flagellar filament by facilitating polymerization of the flagellin monomers at the tip of growing filament. Forms a capping structure, which prevents flagellin subunits (transported through the central channel of the flagellum) from leaking out without polymerization at the distal end.</text>
</comment>
<dbReference type="InterPro" id="IPR010809">
    <property type="entry name" value="FliD_C"/>
</dbReference>
<feature type="coiled-coil region" evidence="5">
    <location>
        <begin position="682"/>
        <end position="709"/>
    </location>
</feature>
<dbReference type="Pfam" id="PF07195">
    <property type="entry name" value="FliD_C"/>
    <property type="match status" value="1"/>
</dbReference>
<keyword evidence="8" id="KW-0969">Cilium</keyword>
<evidence type="ECO:0000313" key="8">
    <source>
        <dbReference type="EMBL" id="ADU28034.1"/>
    </source>
</evidence>
<comment type="subunit">
    <text evidence="2 5">Homopentamer.</text>
</comment>
<proteinExistence type="inferred from homology"/>
<evidence type="ECO:0000256" key="4">
    <source>
        <dbReference type="ARBA" id="ARBA00023143"/>
    </source>
</evidence>
<keyword evidence="8" id="KW-0966">Cell projection</keyword>
<dbReference type="GO" id="GO:0071973">
    <property type="term" value="P:bacterial-type flagellum-dependent cell motility"/>
    <property type="evidence" value="ECO:0007669"/>
    <property type="project" value="TreeGrafter"/>
</dbReference>
<dbReference type="Pfam" id="PF02465">
    <property type="entry name" value="FliD_N"/>
    <property type="match status" value="1"/>
</dbReference>
<evidence type="ECO:0000256" key="1">
    <source>
        <dbReference type="ARBA" id="ARBA00009764"/>
    </source>
</evidence>
<dbReference type="GO" id="GO:0009424">
    <property type="term" value="C:bacterial-type flagellum hook"/>
    <property type="evidence" value="ECO:0007669"/>
    <property type="project" value="UniProtKB-UniRule"/>
</dbReference>
<organism evidence="8 9">
    <name type="scientific">Ethanoligenens harbinense (strain DSM 18485 / JCM 12961 / CGMCC 1.5033 / YUAN-3)</name>
    <dbReference type="NCBI Taxonomy" id="663278"/>
    <lineage>
        <taxon>Bacteria</taxon>
        <taxon>Bacillati</taxon>
        <taxon>Bacillota</taxon>
        <taxon>Clostridia</taxon>
        <taxon>Eubacteriales</taxon>
        <taxon>Oscillospiraceae</taxon>
        <taxon>Ethanoligenens</taxon>
    </lineage>
</organism>
<evidence type="ECO:0000256" key="5">
    <source>
        <dbReference type="RuleBase" id="RU362066"/>
    </source>
</evidence>
<dbReference type="KEGG" id="eha:Ethha_2541"/>
<dbReference type="GO" id="GO:0009421">
    <property type="term" value="C:bacterial-type flagellum filament cap"/>
    <property type="evidence" value="ECO:0007669"/>
    <property type="project" value="InterPro"/>
</dbReference>
<evidence type="ECO:0000259" key="6">
    <source>
        <dbReference type="Pfam" id="PF02465"/>
    </source>
</evidence>
<accession>E6U6G4</accession>
<dbReference type="AlphaFoldDB" id="E6U6G4"/>
<dbReference type="GO" id="GO:0007155">
    <property type="term" value="P:cell adhesion"/>
    <property type="evidence" value="ECO:0007669"/>
    <property type="project" value="InterPro"/>
</dbReference>
<evidence type="ECO:0000313" key="9">
    <source>
        <dbReference type="Proteomes" id="UP000001551"/>
    </source>
</evidence>
<dbReference type="GO" id="GO:0005576">
    <property type="term" value="C:extracellular region"/>
    <property type="evidence" value="ECO:0007669"/>
    <property type="project" value="UniProtKB-SubCell"/>
</dbReference>
<feature type="domain" description="Flagellar hook-associated protein 2 C-terminal" evidence="7">
    <location>
        <begin position="421"/>
        <end position="726"/>
    </location>
</feature>